<feature type="region of interest" description="Disordered" evidence="1">
    <location>
        <begin position="87"/>
        <end position="126"/>
    </location>
</feature>
<comment type="caution">
    <text evidence="3">The sequence shown here is derived from an EMBL/GenBank/DDBJ whole genome shotgun (WGS) entry which is preliminary data.</text>
</comment>
<gene>
    <name evidence="3" type="ORF">ODALV1_LOCUS10054</name>
</gene>
<sequence length="224" mass="24207">MKGLYTCIVVLHLVSSFVFAEPPPNGGGKPVVSQRLLNRVADIIANGGDASSRDDGRQTSEGSSVVDQELLSRIARIIGQNDAQLSWAHKKHSSSDSNQPSRDLSVPNSDGEQTEYGVPPKEVPPNAKELAGHQYELSPPQPVPRIASFDFRDEDEGSFGGYSTSQQLNQDSYADNSNLYQGNGKVELGSPENAVRIASFDIAGEQPPAPYSPPQARNGYNNRR</sequence>
<keyword evidence="4" id="KW-1185">Reference proteome</keyword>
<evidence type="ECO:0000313" key="4">
    <source>
        <dbReference type="Proteomes" id="UP001642540"/>
    </source>
</evidence>
<evidence type="ECO:0000313" key="3">
    <source>
        <dbReference type="EMBL" id="CAL8098802.1"/>
    </source>
</evidence>
<evidence type="ECO:0000256" key="1">
    <source>
        <dbReference type="SAM" id="MobiDB-lite"/>
    </source>
</evidence>
<dbReference type="Proteomes" id="UP001642540">
    <property type="component" value="Unassembled WGS sequence"/>
</dbReference>
<protein>
    <submittedName>
        <fullName evidence="3">Uncharacterized protein</fullName>
    </submittedName>
</protein>
<feature type="region of interest" description="Disordered" evidence="1">
    <location>
        <begin position="46"/>
        <end position="65"/>
    </location>
</feature>
<reference evidence="3 4" key="1">
    <citation type="submission" date="2024-08" db="EMBL/GenBank/DDBJ databases">
        <authorList>
            <person name="Cucini C."/>
            <person name="Frati F."/>
        </authorList>
    </citation>
    <scope>NUCLEOTIDE SEQUENCE [LARGE SCALE GENOMIC DNA]</scope>
</reference>
<dbReference type="EMBL" id="CAXLJM020000031">
    <property type="protein sequence ID" value="CAL8098802.1"/>
    <property type="molecule type" value="Genomic_DNA"/>
</dbReference>
<feature type="signal peptide" evidence="2">
    <location>
        <begin position="1"/>
        <end position="20"/>
    </location>
</feature>
<accession>A0ABP1QFC0</accession>
<feature type="compositionally biased region" description="Polar residues" evidence="1">
    <location>
        <begin position="95"/>
        <end position="111"/>
    </location>
</feature>
<evidence type="ECO:0000256" key="2">
    <source>
        <dbReference type="SAM" id="SignalP"/>
    </source>
</evidence>
<name>A0ABP1QFC0_9HEXA</name>
<keyword evidence="2" id="KW-0732">Signal</keyword>
<feature type="chain" id="PRO_5046889647" evidence="2">
    <location>
        <begin position="21"/>
        <end position="224"/>
    </location>
</feature>
<organism evidence="3 4">
    <name type="scientific">Orchesella dallaii</name>
    <dbReference type="NCBI Taxonomy" id="48710"/>
    <lineage>
        <taxon>Eukaryota</taxon>
        <taxon>Metazoa</taxon>
        <taxon>Ecdysozoa</taxon>
        <taxon>Arthropoda</taxon>
        <taxon>Hexapoda</taxon>
        <taxon>Collembola</taxon>
        <taxon>Entomobryomorpha</taxon>
        <taxon>Entomobryoidea</taxon>
        <taxon>Orchesellidae</taxon>
        <taxon>Orchesellinae</taxon>
        <taxon>Orchesella</taxon>
    </lineage>
</organism>
<feature type="region of interest" description="Disordered" evidence="1">
    <location>
        <begin position="197"/>
        <end position="224"/>
    </location>
</feature>
<proteinExistence type="predicted"/>